<dbReference type="Gene3D" id="3.40.50.2020">
    <property type="match status" value="1"/>
</dbReference>
<gene>
    <name evidence="3" type="ORF">UU14_C0005G0022</name>
</gene>
<comment type="similarity">
    <text evidence="1">Belongs to the ComF/GntX family.</text>
</comment>
<dbReference type="InterPro" id="IPR051910">
    <property type="entry name" value="ComF/GntX_DNA_util-trans"/>
</dbReference>
<feature type="domain" description="Double zinc ribbon" evidence="2">
    <location>
        <begin position="10"/>
        <end position="61"/>
    </location>
</feature>
<dbReference type="PANTHER" id="PTHR47505">
    <property type="entry name" value="DNA UTILIZATION PROTEIN YHGH"/>
    <property type="match status" value="1"/>
</dbReference>
<dbReference type="InterPro" id="IPR029057">
    <property type="entry name" value="PRTase-like"/>
</dbReference>
<protein>
    <recommendedName>
        <fullName evidence="2">Double zinc ribbon domain-containing protein</fullName>
    </recommendedName>
</protein>
<dbReference type="CDD" id="cd06223">
    <property type="entry name" value="PRTases_typeI"/>
    <property type="match status" value="1"/>
</dbReference>
<dbReference type="InterPro" id="IPR000836">
    <property type="entry name" value="PRTase_dom"/>
</dbReference>
<dbReference type="PANTHER" id="PTHR47505:SF1">
    <property type="entry name" value="DNA UTILIZATION PROTEIN YHGH"/>
    <property type="match status" value="1"/>
</dbReference>
<evidence type="ECO:0000313" key="3">
    <source>
        <dbReference type="EMBL" id="KKR72454.1"/>
    </source>
</evidence>
<proteinExistence type="inferred from homology"/>
<reference evidence="3 4" key="1">
    <citation type="journal article" date="2015" name="Nature">
        <title>rRNA introns, odd ribosomes, and small enigmatic genomes across a large radiation of phyla.</title>
        <authorList>
            <person name="Brown C.T."/>
            <person name="Hug L.A."/>
            <person name="Thomas B.C."/>
            <person name="Sharon I."/>
            <person name="Castelle C.J."/>
            <person name="Singh A."/>
            <person name="Wilkins M.J."/>
            <person name="Williams K.H."/>
            <person name="Banfield J.F."/>
        </authorList>
    </citation>
    <scope>NUCLEOTIDE SEQUENCE [LARGE SCALE GENOMIC DNA]</scope>
</reference>
<dbReference type="SUPFAM" id="SSF53271">
    <property type="entry name" value="PRTase-like"/>
    <property type="match status" value="1"/>
</dbReference>
<comment type="caution">
    <text evidence="3">The sequence shown here is derived from an EMBL/GenBank/DDBJ whole genome shotgun (WGS) entry which is preliminary data.</text>
</comment>
<dbReference type="Pfam" id="PF18912">
    <property type="entry name" value="DZR_2"/>
    <property type="match status" value="1"/>
</dbReference>
<accession>A0A0G0T621</accession>
<evidence type="ECO:0000313" key="4">
    <source>
        <dbReference type="Proteomes" id="UP000034664"/>
    </source>
</evidence>
<evidence type="ECO:0000259" key="2">
    <source>
        <dbReference type="Pfam" id="PF18912"/>
    </source>
</evidence>
<dbReference type="EMBL" id="LBZM01000005">
    <property type="protein sequence ID" value="KKR72454.1"/>
    <property type="molecule type" value="Genomic_DNA"/>
</dbReference>
<dbReference type="AlphaFoldDB" id="A0A0G0T621"/>
<evidence type="ECO:0000256" key="1">
    <source>
        <dbReference type="ARBA" id="ARBA00008007"/>
    </source>
</evidence>
<dbReference type="Proteomes" id="UP000034664">
    <property type="component" value="Unassembled WGS sequence"/>
</dbReference>
<dbReference type="InterPro" id="IPR044005">
    <property type="entry name" value="DZR_2"/>
</dbReference>
<sequence length="238" mass="27376">MTDTTIKDILLNFIFPRRCVSCGKLAAYFCSICSPMIRTIGLTICPVCTKPSPFGYTHPRCKTKYSLDGLTSVFRYTGPIQKSIKMLKYRRVTDLVPELSKLIIARIEPFPQYAFHKFLKVKPVVIPIPLHWWRKRGRWFNQSELIAEELAKDWNLEVRNNLLQRKKLTNSQAGLKKDERKANIKDAFEVSSVFDLPLTVDHVILFDDVWTTGSTMREAGNVLKRAGVTKVWALTIAR</sequence>
<name>A0A0G0T621_9BACT</name>
<organism evidence="3 4">
    <name type="scientific">Candidatus Roizmanbacteria bacterium GW2011_GWB1_40_7</name>
    <dbReference type="NCBI Taxonomy" id="1618482"/>
    <lineage>
        <taxon>Bacteria</taxon>
        <taxon>Candidatus Roizmaniibacteriota</taxon>
    </lineage>
</organism>